<dbReference type="SUPFAM" id="SSF53686">
    <property type="entry name" value="Tryptophan synthase beta subunit-like PLP-dependent enzymes"/>
    <property type="match status" value="1"/>
</dbReference>
<dbReference type="GO" id="GO:0009097">
    <property type="term" value="P:isoleucine biosynthetic process"/>
    <property type="evidence" value="ECO:0007669"/>
    <property type="project" value="TreeGrafter"/>
</dbReference>
<keyword evidence="6" id="KW-1185">Reference proteome</keyword>
<dbReference type="Pfam" id="PF00291">
    <property type="entry name" value="PALP"/>
    <property type="match status" value="1"/>
</dbReference>
<dbReference type="PANTHER" id="PTHR48078:SF7">
    <property type="entry name" value="BLL6502 PROTEIN"/>
    <property type="match status" value="1"/>
</dbReference>
<dbReference type="GO" id="GO:0006567">
    <property type="term" value="P:L-threonine catabolic process"/>
    <property type="evidence" value="ECO:0007669"/>
    <property type="project" value="TreeGrafter"/>
</dbReference>
<proteinExistence type="predicted"/>
<protein>
    <submittedName>
        <fullName evidence="5">Putative L-threo-3-hydroxyaspartate dehydratase</fullName>
        <ecNumber evidence="5">4.3.1.16</ecNumber>
    </submittedName>
</protein>
<dbReference type="NCBIfam" id="NF004771">
    <property type="entry name" value="PRK06110.1"/>
    <property type="match status" value="1"/>
</dbReference>
<reference evidence="5 6" key="1">
    <citation type="journal article" date="2013" name="Int. J. Syst. Evol. Microbiol.">
        <title>Ilumatobacter nonamiense sp. nov. and Ilumatobacter coccineum sp. nov., isolated from seashore sand.</title>
        <authorList>
            <person name="Matsumoto A."/>
            <person name="Kasai H."/>
            <person name="Matsuo Y."/>
            <person name="Shizuri Y."/>
            <person name="Ichikawa N."/>
            <person name="Fujita N."/>
            <person name="Omura S."/>
            <person name="Takahashi Y."/>
        </authorList>
    </citation>
    <scope>NUCLEOTIDE SEQUENCE [LARGE SCALE GENOMIC DNA]</scope>
    <source>
        <strain evidence="6">NBRC 103263 / KCTC 29153 / YM16-304</strain>
    </source>
</reference>
<dbReference type="EC" id="4.3.1.16" evidence="5"/>
<dbReference type="GO" id="GO:0030848">
    <property type="term" value="F:threo-3-hydroxyaspartate ammonia-lyase activity"/>
    <property type="evidence" value="ECO:0007669"/>
    <property type="project" value="UniProtKB-EC"/>
</dbReference>
<dbReference type="InterPro" id="IPR050147">
    <property type="entry name" value="Ser/Thr_Dehydratase"/>
</dbReference>
<evidence type="ECO:0000313" key="6">
    <source>
        <dbReference type="Proteomes" id="UP000011863"/>
    </source>
</evidence>
<comment type="cofactor">
    <cofactor evidence="1">
        <name>pyridoxal 5'-phosphate</name>
        <dbReference type="ChEBI" id="CHEBI:597326"/>
    </cofactor>
</comment>
<dbReference type="OrthoDB" id="9811476at2"/>
<dbReference type="InterPro" id="IPR001926">
    <property type="entry name" value="TrpB-like_PALP"/>
</dbReference>
<dbReference type="InterPro" id="IPR036052">
    <property type="entry name" value="TrpB-like_PALP_sf"/>
</dbReference>
<dbReference type="AlphaFoldDB" id="A0A6C7EBH5"/>
<evidence type="ECO:0000256" key="2">
    <source>
        <dbReference type="ARBA" id="ARBA00022898"/>
    </source>
</evidence>
<feature type="domain" description="Tryptophan synthase beta chain-like PALP" evidence="4">
    <location>
        <begin position="20"/>
        <end position="309"/>
    </location>
</feature>
<dbReference type="GO" id="GO:0003941">
    <property type="term" value="F:L-serine ammonia-lyase activity"/>
    <property type="evidence" value="ECO:0007669"/>
    <property type="project" value="TreeGrafter"/>
</dbReference>
<dbReference type="PANTHER" id="PTHR48078">
    <property type="entry name" value="THREONINE DEHYDRATASE, MITOCHONDRIAL-RELATED"/>
    <property type="match status" value="1"/>
</dbReference>
<dbReference type="RefSeq" id="WP_015442920.1">
    <property type="nucleotide sequence ID" value="NC_020520.1"/>
</dbReference>
<evidence type="ECO:0000259" key="4">
    <source>
        <dbReference type="Pfam" id="PF00291"/>
    </source>
</evidence>
<sequence>MGNLGFTLDELDRAARIVGQHVPPTPHYDWPLLSEHAGSRVTVKHENHTPVGAFKVRGGLVYFDRLVRERPEVAGVVSATRGNHGQSLAFAGRLAERSVTIFVPRGNSVEKNAAMRALGATVIEHGDDFQVAREASIEHAAAHGLEAVPPFHRDLVLGVATYARELFDAVTGDPIDTIYVPIGMGSGINAIIEVRDLLGLDTAVVGVVSENAPASKLSFEAGEVRTTETAATFVDGVATRSPDADSIAGIVSGAARVIAVSDDAVADAMRTIFRTTHNVAESAGAIALAGLLSESPAQRGNHSAFVLCGGNVDTDQFAEVLSGGTPVV</sequence>
<dbReference type="GO" id="GO:0006565">
    <property type="term" value="P:L-serine catabolic process"/>
    <property type="evidence" value="ECO:0007669"/>
    <property type="project" value="TreeGrafter"/>
</dbReference>
<dbReference type="Gene3D" id="3.40.50.1100">
    <property type="match status" value="2"/>
</dbReference>
<dbReference type="EMBL" id="AP012057">
    <property type="protein sequence ID" value="BAN03673.1"/>
    <property type="molecule type" value="Genomic_DNA"/>
</dbReference>
<dbReference type="GO" id="GO:0004794">
    <property type="term" value="F:threonine deaminase activity"/>
    <property type="evidence" value="ECO:0007669"/>
    <property type="project" value="TreeGrafter"/>
</dbReference>
<dbReference type="Proteomes" id="UP000011863">
    <property type="component" value="Chromosome"/>
</dbReference>
<dbReference type="CDD" id="cd01562">
    <property type="entry name" value="Thr-dehyd"/>
    <property type="match status" value="1"/>
</dbReference>
<evidence type="ECO:0000256" key="3">
    <source>
        <dbReference type="ARBA" id="ARBA00023239"/>
    </source>
</evidence>
<organism evidence="5 6">
    <name type="scientific">Ilumatobacter coccineus (strain NBRC 103263 / KCTC 29153 / YM16-304)</name>
    <dbReference type="NCBI Taxonomy" id="1313172"/>
    <lineage>
        <taxon>Bacteria</taxon>
        <taxon>Bacillati</taxon>
        <taxon>Actinomycetota</taxon>
        <taxon>Acidimicrobiia</taxon>
        <taxon>Acidimicrobiales</taxon>
        <taxon>Ilumatobacteraceae</taxon>
        <taxon>Ilumatobacter</taxon>
    </lineage>
</organism>
<name>A0A6C7EBH5_ILUCY</name>
<dbReference type="KEGG" id="aym:YM304_33590"/>
<evidence type="ECO:0000256" key="1">
    <source>
        <dbReference type="ARBA" id="ARBA00001933"/>
    </source>
</evidence>
<gene>
    <name evidence="5" type="ORF">YM304_33590</name>
</gene>
<keyword evidence="2" id="KW-0663">Pyridoxal phosphate</keyword>
<keyword evidence="3 5" id="KW-0456">Lyase</keyword>
<accession>A0A6C7EBH5</accession>
<evidence type="ECO:0000313" key="5">
    <source>
        <dbReference type="EMBL" id="BAN03673.1"/>
    </source>
</evidence>